<comment type="caution">
    <text evidence="2">The sequence shown here is derived from an EMBL/GenBank/DDBJ whole genome shotgun (WGS) entry which is preliminary data.</text>
</comment>
<protein>
    <recommendedName>
        <fullName evidence="4">Prepilin-type N-terminal cleavage/methylation domain-containing protein</fullName>
    </recommendedName>
</protein>
<name>A0A4R2NPV2_9FLAO</name>
<dbReference type="Proteomes" id="UP000294564">
    <property type="component" value="Unassembled WGS sequence"/>
</dbReference>
<dbReference type="RefSeq" id="WP_132795573.1">
    <property type="nucleotide sequence ID" value="NZ_SLXM01000009.1"/>
</dbReference>
<organism evidence="2 3">
    <name type="scientific">Tenacibaculum skagerrakense</name>
    <dbReference type="NCBI Taxonomy" id="186571"/>
    <lineage>
        <taxon>Bacteria</taxon>
        <taxon>Pseudomonadati</taxon>
        <taxon>Bacteroidota</taxon>
        <taxon>Flavobacteriia</taxon>
        <taxon>Flavobacteriales</taxon>
        <taxon>Flavobacteriaceae</taxon>
        <taxon>Tenacibaculum</taxon>
    </lineage>
</organism>
<keyword evidence="1" id="KW-0812">Transmembrane</keyword>
<feature type="transmembrane region" description="Helical" evidence="1">
    <location>
        <begin position="15"/>
        <end position="37"/>
    </location>
</feature>
<evidence type="ECO:0008006" key="4">
    <source>
        <dbReference type="Google" id="ProtNLM"/>
    </source>
</evidence>
<keyword evidence="1" id="KW-0472">Membrane</keyword>
<sequence>MVVLKKVKASSLNEVLVATIIIVIVFGIAMGILSNLLKNISVRDTYNQNSVVHELMYQYQSKKLKVPYYFNDGKYDIAVVKEENTGIDWISFEVRSKRTNKTLSKKLISNE</sequence>
<evidence type="ECO:0000313" key="3">
    <source>
        <dbReference type="Proteomes" id="UP000294564"/>
    </source>
</evidence>
<dbReference type="EMBL" id="SLXM01000009">
    <property type="protein sequence ID" value="TCP23315.1"/>
    <property type="molecule type" value="Genomic_DNA"/>
</dbReference>
<evidence type="ECO:0000313" key="2">
    <source>
        <dbReference type="EMBL" id="TCP23315.1"/>
    </source>
</evidence>
<dbReference type="OrthoDB" id="1190115at2"/>
<dbReference type="AlphaFoldDB" id="A0A4R2NPV2"/>
<gene>
    <name evidence="2" type="ORF">EV195_10939</name>
</gene>
<keyword evidence="3" id="KW-1185">Reference proteome</keyword>
<reference evidence="2 3" key="1">
    <citation type="submission" date="2019-03" db="EMBL/GenBank/DDBJ databases">
        <title>Genomic Encyclopedia of Type Strains, Phase IV (KMG-IV): sequencing the most valuable type-strain genomes for metagenomic binning, comparative biology and taxonomic classification.</title>
        <authorList>
            <person name="Goeker M."/>
        </authorList>
    </citation>
    <scope>NUCLEOTIDE SEQUENCE [LARGE SCALE GENOMIC DNA]</scope>
    <source>
        <strain evidence="2 3">DSM 14836</strain>
    </source>
</reference>
<accession>A0A4R2NPV2</accession>
<proteinExistence type="predicted"/>
<evidence type="ECO:0000256" key="1">
    <source>
        <dbReference type="SAM" id="Phobius"/>
    </source>
</evidence>
<keyword evidence="1" id="KW-1133">Transmembrane helix</keyword>